<reference evidence="1" key="1">
    <citation type="submission" date="2015-06" db="UniProtKB">
        <authorList>
            <consortium name="EnsemblPlants"/>
        </authorList>
    </citation>
    <scope>IDENTIFICATION</scope>
</reference>
<organism evidence="1">
    <name type="scientific">Aegilops tauschii</name>
    <name type="common">Tausch's goatgrass</name>
    <name type="synonym">Aegilops squarrosa</name>
    <dbReference type="NCBI Taxonomy" id="37682"/>
    <lineage>
        <taxon>Eukaryota</taxon>
        <taxon>Viridiplantae</taxon>
        <taxon>Streptophyta</taxon>
        <taxon>Embryophyta</taxon>
        <taxon>Tracheophyta</taxon>
        <taxon>Spermatophyta</taxon>
        <taxon>Magnoliopsida</taxon>
        <taxon>Liliopsida</taxon>
        <taxon>Poales</taxon>
        <taxon>Poaceae</taxon>
        <taxon>BOP clade</taxon>
        <taxon>Pooideae</taxon>
        <taxon>Triticodae</taxon>
        <taxon>Triticeae</taxon>
        <taxon>Triticinae</taxon>
        <taxon>Aegilops</taxon>
    </lineage>
</organism>
<protein>
    <submittedName>
        <fullName evidence="1">Uncharacterized protein</fullName>
    </submittedName>
</protein>
<name>M8BWR6_AEGTA</name>
<accession>M8BWR6</accession>
<dbReference type="PANTHER" id="PTHR33207">
    <property type="entry name" value="F-BOX DOMAIN CONTAINING PROTEIN-RELATED"/>
    <property type="match status" value="1"/>
</dbReference>
<sequence length="134" mass="14721">MAAARLGPWAGMLCSSMVVALTAAWGLGGGSYRNQGSIPGLQAAFTCKRWRRHVADTAFLARFRSLHAAHVAGHYHVVDRPYREKLPPDGNNQVFVPDPSAADAIDRRHFSLDFLPECDGSSSWELADSRGRRE</sequence>
<evidence type="ECO:0000313" key="1">
    <source>
        <dbReference type="EnsemblPlants" id="EMT26399"/>
    </source>
</evidence>
<dbReference type="EnsemblPlants" id="EMT26399">
    <property type="protein sequence ID" value="EMT26399"/>
    <property type="gene ID" value="F775_42405"/>
</dbReference>
<dbReference type="AlphaFoldDB" id="M8BWR6"/>
<proteinExistence type="predicted"/>